<dbReference type="AlphaFoldDB" id="A0A938XES0"/>
<evidence type="ECO:0000313" key="3">
    <source>
        <dbReference type="EMBL" id="MBM6948587.1"/>
    </source>
</evidence>
<sequence length="360" mass="39271">MKKKTNVFLAALMCAALLAGCGGSDTGSGSGSSKDASEDKPSAAKADYSMEETVVADNDYYTITALGAEAGEDGECIMEFEFTNKTGYDLALDISSYNSYINRCYLEFGYVHWDEEESDICYADENSTYAGMIEAAGDDTDFPIGIGAPAGGSGTGKCIFPLPDGVSAAEELIFTPEIKPQHSDEDPSEPNATNPIAYEEIQAMNPEQEYTVYPTGLTADTVEFPSYEPGEGEQVVAETEQFIYVIGDLEEDEDGNFTLHTYFENRSAEPLSYNWDNISVNGYTSEDMYVNDAAHDLPAGRHTQGELSFRPDAEKTYGLAEGEALEELSFTLHVLHWVEADGYGSYQDLYNDTFTCSFGK</sequence>
<feature type="chain" id="PRO_5039588051" evidence="2">
    <location>
        <begin position="20"/>
        <end position="360"/>
    </location>
</feature>
<proteinExistence type="predicted"/>
<dbReference type="PROSITE" id="PS51257">
    <property type="entry name" value="PROKAR_LIPOPROTEIN"/>
    <property type="match status" value="1"/>
</dbReference>
<reference evidence="3" key="2">
    <citation type="journal article" date="2021" name="Sci. Rep.">
        <title>The distribution of antibiotic resistance genes in chicken gut microbiota commensals.</title>
        <authorList>
            <person name="Juricova H."/>
            <person name="Matiasovicova J."/>
            <person name="Kubasova T."/>
            <person name="Cejkova D."/>
            <person name="Rychlik I."/>
        </authorList>
    </citation>
    <scope>NUCLEOTIDE SEQUENCE</scope>
    <source>
        <strain evidence="3">An582</strain>
    </source>
</reference>
<dbReference type="RefSeq" id="WP_204906603.1">
    <property type="nucleotide sequence ID" value="NZ_JACJKS010000009.1"/>
</dbReference>
<name>A0A938XES0_9CLOT</name>
<evidence type="ECO:0000256" key="2">
    <source>
        <dbReference type="SAM" id="SignalP"/>
    </source>
</evidence>
<comment type="caution">
    <text evidence="3">The sequence shown here is derived from an EMBL/GenBank/DDBJ whole genome shotgun (WGS) entry which is preliminary data.</text>
</comment>
<reference evidence="3" key="1">
    <citation type="submission" date="2020-08" db="EMBL/GenBank/DDBJ databases">
        <authorList>
            <person name="Cejkova D."/>
            <person name="Kubasova T."/>
            <person name="Jahodarova E."/>
            <person name="Rychlik I."/>
        </authorList>
    </citation>
    <scope>NUCLEOTIDE SEQUENCE</scope>
    <source>
        <strain evidence="3">An582</strain>
    </source>
</reference>
<feature type="region of interest" description="Disordered" evidence="1">
    <location>
        <begin position="27"/>
        <end position="47"/>
    </location>
</feature>
<dbReference type="Proteomes" id="UP000705508">
    <property type="component" value="Unassembled WGS sequence"/>
</dbReference>
<dbReference type="EMBL" id="JACJKS010000009">
    <property type="protein sequence ID" value="MBM6948587.1"/>
    <property type="molecule type" value="Genomic_DNA"/>
</dbReference>
<accession>A0A938XES0</accession>
<organism evidence="3 4">
    <name type="scientific">Mordavella massiliensis</name>
    <dbReference type="NCBI Taxonomy" id="1871024"/>
    <lineage>
        <taxon>Bacteria</taxon>
        <taxon>Bacillati</taxon>
        <taxon>Bacillota</taxon>
        <taxon>Clostridia</taxon>
        <taxon>Eubacteriales</taxon>
        <taxon>Clostridiaceae</taxon>
        <taxon>Mordavella</taxon>
    </lineage>
</organism>
<feature type="signal peptide" evidence="2">
    <location>
        <begin position="1"/>
        <end position="19"/>
    </location>
</feature>
<gene>
    <name evidence="3" type="ORF">H6A20_07935</name>
</gene>
<protein>
    <submittedName>
        <fullName evidence="3">Uncharacterized protein</fullName>
    </submittedName>
</protein>
<keyword evidence="2" id="KW-0732">Signal</keyword>
<evidence type="ECO:0000313" key="4">
    <source>
        <dbReference type="Proteomes" id="UP000705508"/>
    </source>
</evidence>
<evidence type="ECO:0000256" key="1">
    <source>
        <dbReference type="SAM" id="MobiDB-lite"/>
    </source>
</evidence>